<evidence type="ECO:0000256" key="7">
    <source>
        <dbReference type="ARBA" id="ARBA00022679"/>
    </source>
</evidence>
<dbReference type="CDD" id="cd16615">
    <property type="entry name" value="RING-HC_ZNF598"/>
    <property type="match status" value="1"/>
</dbReference>
<dbReference type="PROSITE" id="PS00028">
    <property type="entry name" value="ZINC_FINGER_C2H2_1"/>
    <property type="match status" value="1"/>
</dbReference>
<reference evidence="15" key="1">
    <citation type="journal article" date="2021" name="New Phytol.">
        <title>Evolutionary innovations through gain and loss of genes in the ectomycorrhizal Boletales.</title>
        <authorList>
            <person name="Wu G."/>
            <person name="Miyauchi S."/>
            <person name="Morin E."/>
            <person name="Kuo A."/>
            <person name="Drula E."/>
            <person name="Varga T."/>
            <person name="Kohler A."/>
            <person name="Feng B."/>
            <person name="Cao Y."/>
            <person name="Lipzen A."/>
            <person name="Daum C."/>
            <person name="Hundley H."/>
            <person name="Pangilinan J."/>
            <person name="Johnson J."/>
            <person name="Barry K."/>
            <person name="LaButti K."/>
            <person name="Ng V."/>
            <person name="Ahrendt S."/>
            <person name="Min B."/>
            <person name="Choi I.G."/>
            <person name="Park H."/>
            <person name="Plett J.M."/>
            <person name="Magnuson J."/>
            <person name="Spatafora J.W."/>
            <person name="Nagy L.G."/>
            <person name="Henrissat B."/>
            <person name="Grigoriev I.V."/>
            <person name="Yang Z.L."/>
            <person name="Xu J."/>
            <person name="Martin F.M."/>
        </authorList>
    </citation>
    <scope>NUCLEOTIDE SEQUENCE</scope>
    <source>
        <strain evidence="15">KKN 215</strain>
    </source>
</reference>
<feature type="region of interest" description="Disordered" evidence="13">
    <location>
        <begin position="674"/>
        <end position="739"/>
    </location>
</feature>
<dbReference type="InterPro" id="IPR056437">
    <property type="entry name" value="Znf-C2H2_ZNF598/HEL2"/>
</dbReference>
<keyword evidence="6" id="KW-0597">Phosphoprotein</keyword>
<evidence type="ECO:0000256" key="1">
    <source>
        <dbReference type="ARBA" id="ARBA00000900"/>
    </source>
</evidence>
<evidence type="ECO:0000256" key="13">
    <source>
        <dbReference type="SAM" id="MobiDB-lite"/>
    </source>
</evidence>
<evidence type="ECO:0000259" key="14">
    <source>
        <dbReference type="PROSITE" id="PS50089"/>
    </source>
</evidence>
<evidence type="ECO:0000256" key="9">
    <source>
        <dbReference type="ARBA" id="ARBA00022771"/>
    </source>
</evidence>
<dbReference type="GO" id="GO:0043022">
    <property type="term" value="F:ribosome binding"/>
    <property type="evidence" value="ECO:0007669"/>
    <property type="project" value="TreeGrafter"/>
</dbReference>
<dbReference type="Gene3D" id="3.30.40.10">
    <property type="entry name" value="Zinc/RING finger domain, C3HC4 (zinc finger)"/>
    <property type="match status" value="1"/>
</dbReference>
<comment type="caution">
    <text evidence="15">The sequence shown here is derived from an EMBL/GenBank/DDBJ whole genome shotgun (WGS) entry which is preliminary data.</text>
</comment>
<feature type="compositionally biased region" description="Low complexity" evidence="13">
    <location>
        <begin position="553"/>
        <end position="566"/>
    </location>
</feature>
<dbReference type="InterPro" id="IPR013087">
    <property type="entry name" value="Znf_C2H2_type"/>
</dbReference>
<dbReference type="GO" id="GO:0061630">
    <property type="term" value="F:ubiquitin protein ligase activity"/>
    <property type="evidence" value="ECO:0007669"/>
    <property type="project" value="UniProtKB-EC"/>
</dbReference>
<evidence type="ECO:0000256" key="10">
    <source>
        <dbReference type="ARBA" id="ARBA00022833"/>
    </source>
</evidence>
<dbReference type="SMART" id="SM00355">
    <property type="entry name" value="ZnF_C2H2"/>
    <property type="match status" value="4"/>
</dbReference>
<feature type="compositionally biased region" description="Polar residues" evidence="13">
    <location>
        <begin position="402"/>
        <end position="414"/>
    </location>
</feature>
<comment type="pathway">
    <text evidence="3">Protein modification; protein ubiquitination.</text>
</comment>
<keyword evidence="5" id="KW-0963">Cytoplasm</keyword>
<dbReference type="InterPro" id="IPR057634">
    <property type="entry name" value="PAH_ZNF598/HEL2"/>
</dbReference>
<dbReference type="GO" id="GO:0072344">
    <property type="term" value="P:rescue of stalled ribosome"/>
    <property type="evidence" value="ECO:0007669"/>
    <property type="project" value="InterPro"/>
</dbReference>
<accession>A0A8K0UWX8</accession>
<evidence type="ECO:0000256" key="11">
    <source>
        <dbReference type="ARBA" id="ARBA00035113"/>
    </source>
</evidence>
<dbReference type="PROSITE" id="PS50089">
    <property type="entry name" value="ZF_RING_2"/>
    <property type="match status" value="1"/>
</dbReference>
<sequence>TQTQNRPSGNRGRRGNRGGRGGHRGGSRGGGNQDANNRSQSKSAPPLETQPTSPAEDPEDPQADTSAAAEGTDADEAVCWICAEPVKYYSISQCNHRTCHVCALRLRALYKKQDCTFCKEPQPTVIFTVSPDVLWESFQPEAIPFKDPKLSICFETQEMMEDSLILLRFNCPDSSCDYIANGWSDLKLHTRASHGKLMCDLCIRSKKIFSHEHVLYHPNHLPNHLPSLLRNVHRPPPKEQVEGGVHPLCEFCRECFSGDDELYAHMRERHEECFICKRNEVKDQYFRNYDALENHFNQAHHPCTQSVCLARKFVVFNSALDLKAHMVEEHGADMSARDKKDARRIQADFEFEEVGVSGRRGGRRDRGDREREREPPPPPPAPTGSSRPAGAGGKRREAFGGNLSTPEGASTPNAGGSRLPSRGQSPAPAGDVDPAVADRHSAFLARVSSLAPNPNAAVPAVKAAIRSYRANESAARDLISTTWNVLDRNLEGTASIVNALVDLLDDEEKKKNLLEAWNGFKIEQRNQFPSLAPNGTGTEWAGITGGRILTAKQSTAAHSSAQSSRQLQDRVARAAASSSAIQPSKPVERFPPLQASSSTPIGSGFRQAQRTTPWAGSSLAASAAPQISRGPVSVPGPGAKSTGRAPAPVLSKAAFPALPVATVTKVPRSAIGGNQSLRNIIGGDSGPSTPVWQNGAPGQGSGASTPNEPQEDERNDPTGGKKKGKGKQKQTLFTLGSFP</sequence>
<protein>
    <recommendedName>
        <fullName evidence="4">RING-type E3 ubiquitin transferase</fullName>
        <ecNumber evidence="4">2.3.2.27</ecNumber>
    </recommendedName>
</protein>
<keyword evidence="9 12" id="KW-0863">Zinc-finger</keyword>
<feature type="non-terminal residue" evidence="15">
    <location>
        <position position="1"/>
    </location>
</feature>
<dbReference type="GO" id="GO:0008270">
    <property type="term" value="F:zinc ion binding"/>
    <property type="evidence" value="ECO:0007669"/>
    <property type="project" value="UniProtKB-KW"/>
</dbReference>
<organism evidence="15 16">
    <name type="scientific">Cristinia sonorae</name>
    <dbReference type="NCBI Taxonomy" id="1940300"/>
    <lineage>
        <taxon>Eukaryota</taxon>
        <taxon>Fungi</taxon>
        <taxon>Dikarya</taxon>
        <taxon>Basidiomycota</taxon>
        <taxon>Agaricomycotina</taxon>
        <taxon>Agaricomycetes</taxon>
        <taxon>Agaricomycetidae</taxon>
        <taxon>Agaricales</taxon>
        <taxon>Pleurotineae</taxon>
        <taxon>Stephanosporaceae</taxon>
        <taxon>Cristinia</taxon>
    </lineage>
</organism>
<evidence type="ECO:0000256" key="6">
    <source>
        <dbReference type="ARBA" id="ARBA00022553"/>
    </source>
</evidence>
<evidence type="ECO:0000313" key="15">
    <source>
        <dbReference type="EMBL" id="KAH8106912.1"/>
    </source>
</evidence>
<evidence type="ECO:0000256" key="8">
    <source>
        <dbReference type="ARBA" id="ARBA00022723"/>
    </source>
</evidence>
<dbReference type="GO" id="GO:0005737">
    <property type="term" value="C:cytoplasm"/>
    <property type="evidence" value="ECO:0007669"/>
    <property type="project" value="UniProtKB-SubCell"/>
</dbReference>
<comment type="subcellular location">
    <subcellularLocation>
        <location evidence="2">Cytoplasm</location>
    </subcellularLocation>
</comment>
<keyword evidence="8" id="KW-0479">Metal-binding</keyword>
<feature type="compositionally biased region" description="Polar residues" evidence="13">
    <location>
        <begin position="594"/>
        <end position="615"/>
    </location>
</feature>
<keyword evidence="7" id="KW-0808">Transferase</keyword>
<keyword evidence="10" id="KW-0862">Zinc</keyword>
<dbReference type="Pfam" id="PF23230">
    <property type="entry name" value="zf-C2H2_13"/>
    <property type="match status" value="1"/>
</dbReference>
<evidence type="ECO:0000256" key="3">
    <source>
        <dbReference type="ARBA" id="ARBA00004906"/>
    </source>
</evidence>
<evidence type="ECO:0000313" key="16">
    <source>
        <dbReference type="Proteomes" id="UP000813824"/>
    </source>
</evidence>
<dbReference type="OrthoDB" id="3838338at2759"/>
<evidence type="ECO:0000256" key="5">
    <source>
        <dbReference type="ARBA" id="ARBA00022490"/>
    </source>
</evidence>
<dbReference type="EC" id="2.3.2.27" evidence="4"/>
<feature type="compositionally biased region" description="Basic and acidic residues" evidence="13">
    <location>
        <begin position="364"/>
        <end position="375"/>
    </location>
</feature>
<dbReference type="PANTHER" id="PTHR22938:SF0">
    <property type="entry name" value="E3 UBIQUITIN-PROTEIN LIGASE ZNF598"/>
    <property type="match status" value="1"/>
</dbReference>
<dbReference type="EMBL" id="JAEVFJ010000002">
    <property type="protein sequence ID" value="KAH8106912.1"/>
    <property type="molecule type" value="Genomic_DNA"/>
</dbReference>
<name>A0A8K0UWX8_9AGAR</name>
<evidence type="ECO:0000256" key="2">
    <source>
        <dbReference type="ARBA" id="ARBA00004496"/>
    </source>
</evidence>
<feature type="compositionally biased region" description="Polar residues" evidence="13">
    <location>
        <begin position="33"/>
        <end position="53"/>
    </location>
</feature>
<feature type="region of interest" description="Disordered" evidence="13">
    <location>
        <begin position="553"/>
        <end position="646"/>
    </location>
</feature>
<dbReference type="InterPro" id="IPR001841">
    <property type="entry name" value="Znf_RING"/>
</dbReference>
<dbReference type="InterPro" id="IPR013083">
    <property type="entry name" value="Znf_RING/FYVE/PHD"/>
</dbReference>
<dbReference type="InterPro" id="IPR041888">
    <property type="entry name" value="RING-HC_ZNF598/HEL2"/>
</dbReference>
<comment type="similarity">
    <text evidence="11">Belongs to the ZNF598/HEL2 family.</text>
</comment>
<feature type="compositionally biased region" description="Low complexity" evidence="13">
    <location>
        <begin position="1"/>
        <end position="10"/>
    </location>
</feature>
<comment type="catalytic activity">
    <reaction evidence="1">
        <text>S-ubiquitinyl-[E2 ubiquitin-conjugating enzyme]-L-cysteine + [acceptor protein]-L-lysine = [E2 ubiquitin-conjugating enzyme]-L-cysteine + N(6)-ubiquitinyl-[acceptor protein]-L-lysine.</text>
        <dbReference type="EC" id="2.3.2.27"/>
    </reaction>
</comment>
<feature type="region of interest" description="Disordered" evidence="13">
    <location>
        <begin position="1"/>
        <end position="70"/>
    </location>
</feature>
<feature type="domain" description="RING-type" evidence="14">
    <location>
        <begin position="79"/>
        <end position="119"/>
    </location>
</feature>
<feature type="compositionally biased region" description="Basic residues" evidence="13">
    <location>
        <begin position="11"/>
        <end position="26"/>
    </location>
</feature>
<dbReference type="PANTHER" id="PTHR22938">
    <property type="entry name" value="ZINC FINGER PROTEIN 598"/>
    <property type="match status" value="1"/>
</dbReference>
<evidence type="ECO:0000256" key="4">
    <source>
        <dbReference type="ARBA" id="ARBA00012483"/>
    </source>
</evidence>
<feature type="region of interest" description="Disordered" evidence="13">
    <location>
        <begin position="353"/>
        <end position="434"/>
    </location>
</feature>
<dbReference type="Pfam" id="PF23202">
    <property type="entry name" value="PAH_ZNF598"/>
    <property type="match status" value="1"/>
</dbReference>
<dbReference type="InterPro" id="IPR044288">
    <property type="entry name" value="ZNF598/HEL2"/>
</dbReference>
<proteinExistence type="inferred from homology"/>
<dbReference type="SUPFAM" id="SSF57850">
    <property type="entry name" value="RING/U-box"/>
    <property type="match status" value="1"/>
</dbReference>
<dbReference type="GO" id="GO:0016567">
    <property type="term" value="P:protein ubiquitination"/>
    <property type="evidence" value="ECO:0007669"/>
    <property type="project" value="TreeGrafter"/>
</dbReference>
<dbReference type="AlphaFoldDB" id="A0A8K0UWX8"/>
<dbReference type="Proteomes" id="UP000813824">
    <property type="component" value="Unassembled WGS sequence"/>
</dbReference>
<evidence type="ECO:0000256" key="12">
    <source>
        <dbReference type="PROSITE-ProRule" id="PRU00175"/>
    </source>
</evidence>
<gene>
    <name evidence="15" type="ORF">BXZ70DRAFT_867873</name>
</gene>
<keyword evidence="16" id="KW-1185">Reference proteome</keyword>
<feature type="non-terminal residue" evidence="15">
    <location>
        <position position="739"/>
    </location>
</feature>
<dbReference type="Pfam" id="PF25447">
    <property type="entry name" value="RING_ZNF598"/>
    <property type="match status" value="1"/>
</dbReference>